<evidence type="ECO:0000256" key="1">
    <source>
        <dbReference type="SAM" id="MobiDB-lite"/>
    </source>
</evidence>
<feature type="domain" description="C2H2-type" evidence="2">
    <location>
        <begin position="73"/>
        <end position="94"/>
    </location>
</feature>
<name>A0ABR0ETA0_ZASCE</name>
<reference evidence="3 4" key="1">
    <citation type="journal article" date="2023" name="G3 (Bethesda)">
        <title>A chromosome-level genome assembly of Zasmidium syzygii isolated from banana leaves.</title>
        <authorList>
            <person name="van Westerhoven A.C."/>
            <person name="Mehrabi R."/>
            <person name="Talebi R."/>
            <person name="Steentjes M.B.F."/>
            <person name="Corcolon B."/>
            <person name="Chong P.A."/>
            <person name="Kema G.H.J."/>
            <person name="Seidl M.F."/>
        </authorList>
    </citation>
    <scope>NUCLEOTIDE SEQUENCE [LARGE SCALE GENOMIC DNA]</scope>
    <source>
        <strain evidence="3 4">P124</strain>
    </source>
</reference>
<feature type="compositionally biased region" description="Basic and acidic residues" evidence="1">
    <location>
        <begin position="153"/>
        <end position="174"/>
    </location>
</feature>
<keyword evidence="4" id="KW-1185">Reference proteome</keyword>
<protein>
    <recommendedName>
        <fullName evidence="2">C2H2-type domain-containing protein</fullName>
    </recommendedName>
</protein>
<accession>A0ABR0ETA0</accession>
<dbReference type="EMBL" id="JAXOVC010000002">
    <property type="protein sequence ID" value="KAK4504727.1"/>
    <property type="molecule type" value="Genomic_DNA"/>
</dbReference>
<feature type="region of interest" description="Disordered" evidence="1">
    <location>
        <begin position="1"/>
        <end position="34"/>
    </location>
</feature>
<dbReference type="PANTHER" id="PTHR21354">
    <property type="entry name" value="ZINC FINGER PROTEIN 511"/>
    <property type="match status" value="1"/>
</dbReference>
<evidence type="ECO:0000259" key="2">
    <source>
        <dbReference type="PROSITE" id="PS00028"/>
    </source>
</evidence>
<dbReference type="InterPro" id="IPR013087">
    <property type="entry name" value="Znf_C2H2_type"/>
</dbReference>
<gene>
    <name evidence="3" type="ORF">PRZ48_002689</name>
</gene>
<dbReference type="PANTHER" id="PTHR21354:SF0">
    <property type="entry name" value="ZINC FINGER PROTEIN 511"/>
    <property type="match status" value="1"/>
</dbReference>
<sequence length="262" mass="29428">MAKRLRGDDTLAPHDDGPSQSEDMAHTPKYTGLDSEEDDRQAFHCLLPPHKTLKFASYTDFESHYNQTHTNRCRECNKNFPSSHFLDVHLSENHDPIVATKRDKGEKTYACFVEGCDKICQDWRKRRSHLIDKHGFPRNYDFFIVDTGIDGRRSMLRPGVDENGHRKSSMDRGRRGSSATTSTQTTEATSVTMASDPIAEEEDRPAQPKVSSPKAALSKKVMPAKSKEVSMDAVTNSMSSLQFVPRSVTFGKKKGKSGFAKQ</sequence>
<evidence type="ECO:0000313" key="4">
    <source>
        <dbReference type="Proteomes" id="UP001305779"/>
    </source>
</evidence>
<feature type="compositionally biased region" description="Basic and acidic residues" evidence="1">
    <location>
        <begin position="1"/>
        <end position="17"/>
    </location>
</feature>
<evidence type="ECO:0000313" key="3">
    <source>
        <dbReference type="EMBL" id="KAK4504727.1"/>
    </source>
</evidence>
<proteinExistence type="predicted"/>
<feature type="region of interest" description="Disordered" evidence="1">
    <location>
        <begin position="153"/>
        <end position="237"/>
    </location>
</feature>
<organism evidence="3 4">
    <name type="scientific">Zasmidium cellare</name>
    <name type="common">Wine cellar mold</name>
    <name type="synonym">Racodium cellare</name>
    <dbReference type="NCBI Taxonomy" id="395010"/>
    <lineage>
        <taxon>Eukaryota</taxon>
        <taxon>Fungi</taxon>
        <taxon>Dikarya</taxon>
        <taxon>Ascomycota</taxon>
        <taxon>Pezizomycotina</taxon>
        <taxon>Dothideomycetes</taxon>
        <taxon>Dothideomycetidae</taxon>
        <taxon>Mycosphaerellales</taxon>
        <taxon>Mycosphaerellaceae</taxon>
        <taxon>Zasmidium</taxon>
    </lineage>
</organism>
<dbReference type="PROSITE" id="PS00028">
    <property type="entry name" value="ZINC_FINGER_C2H2_1"/>
    <property type="match status" value="1"/>
</dbReference>
<comment type="caution">
    <text evidence="3">The sequence shown here is derived from an EMBL/GenBank/DDBJ whole genome shotgun (WGS) entry which is preliminary data.</text>
</comment>
<dbReference type="InterPro" id="IPR039258">
    <property type="entry name" value="ZNF511"/>
</dbReference>
<dbReference type="Proteomes" id="UP001305779">
    <property type="component" value="Unassembled WGS sequence"/>
</dbReference>
<dbReference type="SMART" id="SM00355">
    <property type="entry name" value="ZnF_C2H2"/>
    <property type="match status" value="2"/>
</dbReference>
<feature type="compositionally biased region" description="Low complexity" evidence="1">
    <location>
        <begin position="177"/>
        <end position="194"/>
    </location>
</feature>